<accession>A0A1M7UHC9</accession>
<reference evidence="1 2" key="1">
    <citation type="submission" date="2016-12" db="EMBL/GenBank/DDBJ databases">
        <authorList>
            <person name="Song W.-J."/>
            <person name="Kurnit D.M."/>
        </authorList>
    </citation>
    <scope>NUCLEOTIDE SEQUENCE [LARGE SCALE GENOMIC DNA]</scope>
    <source>
        <strain evidence="1 2">DSM 43162</strain>
    </source>
</reference>
<gene>
    <name evidence="1" type="ORF">SAMN05660350_03253</name>
</gene>
<evidence type="ECO:0000313" key="1">
    <source>
        <dbReference type="EMBL" id="SHN82412.1"/>
    </source>
</evidence>
<dbReference type="Pfam" id="PF06348">
    <property type="entry name" value="DUF1059"/>
    <property type="match status" value="1"/>
</dbReference>
<dbReference type="InterPro" id="IPR009409">
    <property type="entry name" value="DUF1059"/>
</dbReference>
<protein>
    <submittedName>
        <fullName evidence="1">Predicted small metal-binding protein</fullName>
    </submittedName>
</protein>
<organism evidence="1 2">
    <name type="scientific">Geodermatophilus obscurus</name>
    <dbReference type="NCBI Taxonomy" id="1861"/>
    <lineage>
        <taxon>Bacteria</taxon>
        <taxon>Bacillati</taxon>
        <taxon>Actinomycetota</taxon>
        <taxon>Actinomycetes</taxon>
        <taxon>Geodermatophilales</taxon>
        <taxon>Geodermatophilaceae</taxon>
        <taxon>Geodermatophilus</taxon>
    </lineage>
</organism>
<dbReference type="EMBL" id="FRDM01000018">
    <property type="protein sequence ID" value="SHN82412.1"/>
    <property type="molecule type" value="Genomic_DNA"/>
</dbReference>
<evidence type="ECO:0000313" key="2">
    <source>
        <dbReference type="Proteomes" id="UP000184428"/>
    </source>
</evidence>
<proteinExistence type="predicted"/>
<dbReference type="Proteomes" id="UP000184428">
    <property type="component" value="Unassembled WGS sequence"/>
</dbReference>
<name>A0A1M7UHC9_9ACTN</name>
<dbReference type="AlphaFoldDB" id="A0A1M7UHC9"/>
<sequence>MKQFSCGDVVPTCTRTFLAPTDEEILAAVAAHARADHGLTDIPEHLVDEVRRHIRSDA</sequence>